<keyword evidence="2" id="KW-0732">Signal</keyword>
<reference evidence="4 5" key="1">
    <citation type="submission" date="2024-06" db="EMBL/GenBank/DDBJ databases">
        <authorList>
            <person name="Bataeva Y.V."/>
            <person name="Grigorian L.N."/>
            <person name="Solomentsev V.I."/>
        </authorList>
    </citation>
    <scope>NUCLEOTIDE SEQUENCE [LARGE SCALE GENOMIC DNA]</scope>
    <source>
        <strain evidence="5">SCPM-O-B-12605 (RCAM04882)</strain>
    </source>
</reference>
<evidence type="ECO:0000256" key="2">
    <source>
        <dbReference type="SAM" id="SignalP"/>
    </source>
</evidence>
<dbReference type="SUPFAM" id="SSF50939">
    <property type="entry name" value="Sialidases"/>
    <property type="match status" value="1"/>
</dbReference>
<evidence type="ECO:0000259" key="3">
    <source>
        <dbReference type="PROSITE" id="PS50022"/>
    </source>
</evidence>
<dbReference type="RefSeq" id="WP_352987244.1">
    <property type="nucleotide sequence ID" value="NZ_JBEQNA010000027.1"/>
</dbReference>
<feature type="domain" description="F5/8 type C" evidence="3">
    <location>
        <begin position="466"/>
        <end position="610"/>
    </location>
</feature>
<evidence type="ECO:0000256" key="1">
    <source>
        <dbReference type="SAM" id="MobiDB-lite"/>
    </source>
</evidence>
<dbReference type="Gene3D" id="2.60.120.260">
    <property type="entry name" value="Galactose-binding domain-like"/>
    <property type="match status" value="1"/>
</dbReference>
<dbReference type="Pfam" id="PF22633">
    <property type="entry name" value="F5_F8_type_C_2"/>
    <property type="match status" value="1"/>
</dbReference>
<keyword evidence="5" id="KW-1185">Reference proteome</keyword>
<dbReference type="InterPro" id="IPR008979">
    <property type="entry name" value="Galactose-bd-like_sf"/>
</dbReference>
<dbReference type="PROSITE" id="PS50022">
    <property type="entry name" value="FA58C_3"/>
    <property type="match status" value="1"/>
</dbReference>
<dbReference type="EMBL" id="JBEQNB010000029">
    <property type="protein sequence ID" value="MES0838408.1"/>
    <property type="molecule type" value="Genomic_DNA"/>
</dbReference>
<organism evidence="4 5">
    <name type="scientific">Nocardiopsis tropica</name>
    <dbReference type="NCBI Taxonomy" id="109330"/>
    <lineage>
        <taxon>Bacteria</taxon>
        <taxon>Bacillati</taxon>
        <taxon>Actinomycetota</taxon>
        <taxon>Actinomycetes</taxon>
        <taxon>Streptosporangiales</taxon>
        <taxon>Nocardiopsidaceae</taxon>
        <taxon>Nocardiopsis</taxon>
    </lineage>
</organism>
<accession>A0ABV2A4W1</accession>
<dbReference type="InterPro" id="IPR036278">
    <property type="entry name" value="Sialidase_sf"/>
</dbReference>
<name>A0ABV2A4W1_9ACTN</name>
<feature type="region of interest" description="Disordered" evidence="1">
    <location>
        <begin position="479"/>
        <end position="500"/>
    </location>
</feature>
<feature type="compositionally biased region" description="Basic and acidic residues" evidence="1">
    <location>
        <begin position="485"/>
        <end position="498"/>
    </location>
</feature>
<feature type="signal peptide" evidence="2">
    <location>
        <begin position="1"/>
        <end position="29"/>
    </location>
</feature>
<dbReference type="SUPFAM" id="SSF49785">
    <property type="entry name" value="Galactose-binding domain-like"/>
    <property type="match status" value="1"/>
</dbReference>
<evidence type="ECO:0000313" key="4">
    <source>
        <dbReference type="EMBL" id="MES0838408.1"/>
    </source>
</evidence>
<sequence>MRRTGRTLPALAAAALAAGLASAPASALAAPPEAPADIEEMPYAVDTSNQAAWWKPIDSVDGHDYLAFNAPASEAGRHEVHLARRTASGEWTSGCLRARAGADCVSYTDDIGHNQPSITVDGDGRVHAFVSMHNDAWRYYRSTAPGDVDSLVESAADLPDGGGTYTYPVTARDDASGDVYALVRADAADRRHGRLYRWDNAAGEWSRETTVASAPGHAFYPDDLEVDGRGRVHVLWEWGPFPSSTARHLGSYLVYDPATGTAKDAAGAPVALPAAADPGGAVVYQPYTEGEDIGTQAPSLQSAKLALTPEGSLAGVAYRFRDRDTGDGFSGYDARYARWTGTAWEREVLADAGAGGVHTSAAIDTTHADGTTRVYLVAEHRRCAGAFSQVVRAERSGSGPWLLDRAGPERPGLQRLSALTGADGADTLYVSAPLAEGTRGSVFRMGLSRGTPSGGGTWEELVSGLSEDPDLGENLALGGATSVSSRRDADSGGDRAVDGDCSDASRWISAEGDAEPTLTVDPGAVADVSAVRVASGYAPDPASTVLRDFEVRGRTPGGGWTTLASVSGNTEELRVVEFASAEVDRVQLVVTDPSASEVDVARVREFQVFS</sequence>
<protein>
    <submittedName>
        <fullName evidence="4">BNR-4 repeat-containing protein</fullName>
    </submittedName>
</protein>
<dbReference type="CDD" id="cd15482">
    <property type="entry name" value="Sialidase_non-viral"/>
    <property type="match status" value="1"/>
</dbReference>
<proteinExistence type="predicted"/>
<dbReference type="InterPro" id="IPR000421">
    <property type="entry name" value="FA58C"/>
</dbReference>
<feature type="chain" id="PRO_5047222387" evidence="2">
    <location>
        <begin position="30"/>
        <end position="610"/>
    </location>
</feature>
<gene>
    <name evidence="4" type="ORF">ABUK86_31900</name>
</gene>
<dbReference type="Proteomes" id="UP001432401">
    <property type="component" value="Unassembled WGS sequence"/>
</dbReference>
<dbReference type="Pfam" id="PF15892">
    <property type="entry name" value="BNR_4"/>
    <property type="match status" value="1"/>
</dbReference>
<evidence type="ECO:0000313" key="5">
    <source>
        <dbReference type="Proteomes" id="UP001432401"/>
    </source>
</evidence>
<comment type="caution">
    <text evidence="4">The sequence shown here is derived from an EMBL/GenBank/DDBJ whole genome shotgun (WGS) entry which is preliminary data.</text>
</comment>